<name>A0ABT8GAS7_9MICO</name>
<comment type="caution">
    <text evidence="4">The sequence shown here is derived from an EMBL/GenBank/DDBJ whole genome shotgun (WGS) entry which is preliminary data.</text>
</comment>
<proteinExistence type="predicted"/>
<dbReference type="InterPro" id="IPR018711">
    <property type="entry name" value="NAGPA"/>
</dbReference>
<dbReference type="EMBL" id="JAUHPW010000007">
    <property type="protein sequence ID" value="MDN4476248.1"/>
    <property type="molecule type" value="Genomic_DNA"/>
</dbReference>
<evidence type="ECO:0000256" key="2">
    <source>
        <dbReference type="SAM" id="SignalP"/>
    </source>
</evidence>
<dbReference type="PROSITE" id="PS51257">
    <property type="entry name" value="PROKAR_LIPOPROTEIN"/>
    <property type="match status" value="1"/>
</dbReference>
<keyword evidence="5" id="KW-1185">Reference proteome</keyword>
<feature type="domain" description="Phosphodiester glycosidase" evidence="3">
    <location>
        <begin position="108"/>
        <end position="256"/>
    </location>
</feature>
<evidence type="ECO:0000313" key="5">
    <source>
        <dbReference type="Proteomes" id="UP001172728"/>
    </source>
</evidence>
<feature type="chain" id="PRO_5045998497" evidence="2">
    <location>
        <begin position="25"/>
        <end position="278"/>
    </location>
</feature>
<dbReference type="RefSeq" id="WP_301134284.1">
    <property type="nucleotide sequence ID" value="NZ_JAUHPW010000007.1"/>
</dbReference>
<sequence length="278" mass="28715">MPRLRLASLALAALALAGCSLLDAAPGGSGSAAATRETSAAPATTEASATPSGTAASSDVPTRVINLGEHGSYGVVTLDLDAWDVRVDWPDDPDGTDLAEYIADHPGIAVLTNAGIFSDDLTPGGLLVADGEERRALNLADGYGNFHLKPNAVFEIRDDGTAAIVDSTLYDPAGVAQATQSGPALLLDGEIHPQFTEGSDNTALRTGVGVSPDGGTVYLAITRTYVNLWDFAAMFRDELGVEDALYLDGQISQLWVAGAPDPTPYLGPYAGVIAAYPR</sequence>
<feature type="signal peptide" evidence="2">
    <location>
        <begin position="1"/>
        <end position="24"/>
    </location>
</feature>
<reference evidence="4" key="1">
    <citation type="submission" date="2023-06" db="EMBL/GenBank/DDBJ databases">
        <title>Sysu t00192.</title>
        <authorList>
            <person name="Gao L."/>
            <person name="Fang B.-Z."/>
            <person name="Li W.-J."/>
        </authorList>
    </citation>
    <scope>NUCLEOTIDE SEQUENCE</scope>
    <source>
        <strain evidence="4">SYSU T00192</strain>
    </source>
</reference>
<keyword evidence="4" id="KW-0378">Hydrolase</keyword>
<evidence type="ECO:0000259" key="3">
    <source>
        <dbReference type="Pfam" id="PF09992"/>
    </source>
</evidence>
<feature type="region of interest" description="Disordered" evidence="1">
    <location>
        <begin position="28"/>
        <end position="60"/>
    </location>
</feature>
<accession>A0ABT8GAS7</accession>
<dbReference type="Proteomes" id="UP001172728">
    <property type="component" value="Unassembled WGS sequence"/>
</dbReference>
<dbReference type="GO" id="GO:0016798">
    <property type="term" value="F:hydrolase activity, acting on glycosyl bonds"/>
    <property type="evidence" value="ECO:0007669"/>
    <property type="project" value="UniProtKB-KW"/>
</dbReference>
<gene>
    <name evidence="4" type="ORF">QQX09_10315</name>
</gene>
<keyword evidence="2" id="KW-0732">Signal</keyword>
<protein>
    <submittedName>
        <fullName evidence="4">Phosphodiester glycosidase family protein</fullName>
    </submittedName>
</protein>
<feature type="compositionally biased region" description="Low complexity" evidence="1">
    <location>
        <begin position="28"/>
        <end position="58"/>
    </location>
</feature>
<dbReference type="Pfam" id="PF09992">
    <property type="entry name" value="NAGPA"/>
    <property type="match status" value="1"/>
</dbReference>
<keyword evidence="4" id="KW-0326">Glycosidase</keyword>
<evidence type="ECO:0000256" key="1">
    <source>
        <dbReference type="SAM" id="MobiDB-lite"/>
    </source>
</evidence>
<evidence type="ECO:0000313" key="4">
    <source>
        <dbReference type="EMBL" id="MDN4476248.1"/>
    </source>
</evidence>
<organism evidence="4 5">
    <name type="scientific">Demequina litoralis</name>
    <dbReference type="NCBI Taxonomy" id="3051660"/>
    <lineage>
        <taxon>Bacteria</taxon>
        <taxon>Bacillati</taxon>
        <taxon>Actinomycetota</taxon>
        <taxon>Actinomycetes</taxon>
        <taxon>Micrococcales</taxon>
        <taxon>Demequinaceae</taxon>
        <taxon>Demequina</taxon>
    </lineage>
</organism>